<name>A0ABU2QZX5_9ACTN</name>
<evidence type="ECO:0000259" key="2">
    <source>
        <dbReference type="Pfam" id="PF13411"/>
    </source>
</evidence>
<organism evidence="3 4">
    <name type="scientific">Streptomyces evansiae</name>
    <dbReference type="NCBI Taxonomy" id="3075535"/>
    <lineage>
        <taxon>Bacteria</taxon>
        <taxon>Bacillati</taxon>
        <taxon>Actinomycetota</taxon>
        <taxon>Actinomycetes</taxon>
        <taxon>Kitasatosporales</taxon>
        <taxon>Streptomycetaceae</taxon>
        <taxon>Streptomyces</taxon>
    </lineage>
</organism>
<dbReference type="RefSeq" id="WP_202525539.1">
    <property type="nucleotide sequence ID" value="NZ_JAVRET010000024.1"/>
</dbReference>
<dbReference type="InterPro" id="IPR009061">
    <property type="entry name" value="DNA-bd_dom_put_sf"/>
</dbReference>
<evidence type="ECO:0000313" key="4">
    <source>
        <dbReference type="Proteomes" id="UP001183610"/>
    </source>
</evidence>
<sequence length="146" mass="16104">MTITEIAAEHGVSRQTVHTYRRTGIFPAPVEGEGGSTRPRFRQDQVAAFFEANPKQPRKKRRPQPEPQGEPVTTTTDPRIAILSDLSDPPYNPVAEKRCVPWGEAERMLAAYRAAVLREAADALPADMAGARDRLRQMADEPGAAQ</sequence>
<dbReference type="EMBL" id="JAVRET010000024">
    <property type="protein sequence ID" value="MDT0409930.1"/>
    <property type="molecule type" value="Genomic_DNA"/>
</dbReference>
<gene>
    <name evidence="3" type="ORF">RM698_12815</name>
</gene>
<evidence type="ECO:0000256" key="1">
    <source>
        <dbReference type="SAM" id="MobiDB-lite"/>
    </source>
</evidence>
<dbReference type="SUPFAM" id="SSF46955">
    <property type="entry name" value="Putative DNA-binding domain"/>
    <property type="match status" value="1"/>
</dbReference>
<reference evidence="4" key="1">
    <citation type="submission" date="2023-07" db="EMBL/GenBank/DDBJ databases">
        <title>30 novel species of actinomycetes from the DSMZ collection.</title>
        <authorList>
            <person name="Nouioui I."/>
        </authorList>
    </citation>
    <scope>NUCLEOTIDE SEQUENCE [LARGE SCALE GENOMIC DNA]</scope>
    <source>
        <strain evidence="4">DSM 41979</strain>
    </source>
</reference>
<protein>
    <submittedName>
        <fullName evidence="3">Helix-turn-helix domain-containing protein</fullName>
    </submittedName>
</protein>
<accession>A0ABU2QZX5</accession>
<feature type="domain" description="HTH merR-type" evidence="2">
    <location>
        <begin position="1"/>
        <end position="46"/>
    </location>
</feature>
<proteinExistence type="predicted"/>
<dbReference type="Proteomes" id="UP001183610">
    <property type="component" value="Unassembled WGS sequence"/>
</dbReference>
<dbReference type="InterPro" id="IPR000551">
    <property type="entry name" value="MerR-type_HTH_dom"/>
</dbReference>
<keyword evidence="4" id="KW-1185">Reference proteome</keyword>
<feature type="region of interest" description="Disordered" evidence="1">
    <location>
        <begin position="47"/>
        <end position="96"/>
    </location>
</feature>
<evidence type="ECO:0000313" key="3">
    <source>
        <dbReference type="EMBL" id="MDT0409930.1"/>
    </source>
</evidence>
<dbReference type="Pfam" id="PF13411">
    <property type="entry name" value="MerR_1"/>
    <property type="match status" value="1"/>
</dbReference>
<comment type="caution">
    <text evidence="3">The sequence shown here is derived from an EMBL/GenBank/DDBJ whole genome shotgun (WGS) entry which is preliminary data.</text>
</comment>